<sequence length="94" mass="10515">MTNPSEPRSPDSLRYFAVAVLCIAVLLGSYFVHFNIEVDRQREEAAEHLALCSQVERVASAASSNRIELSETCNQLRGQSMKSLIQRSIYNPSL</sequence>
<keyword evidence="1" id="KW-1133">Transmembrane helix</keyword>
<evidence type="ECO:0000256" key="1">
    <source>
        <dbReference type="SAM" id="Phobius"/>
    </source>
</evidence>
<evidence type="ECO:0000313" key="2">
    <source>
        <dbReference type="EMBL" id="MCK1786703.1"/>
    </source>
</evidence>
<reference evidence="2 3" key="1">
    <citation type="submission" date="2022-02" db="EMBL/GenBank/DDBJ databases">
        <title>Comparative genomics of the first Antarctic Pseudomonas spp. capable of biotransforming 2,4,6-Trinitrotoluene.</title>
        <authorList>
            <person name="Cabrera M.A."/>
            <person name="Marquez S.L."/>
            <person name="Perez-Donoso J.M."/>
        </authorList>
    </citation>
    <scope>NUCLEOTIDE SEQUENCE [LARGE SCALE GENOMIC DNA]</scope>
    <source>
        <strain evidence="2 3">TNT11</strain>
    </source>
</reference>
<keyword evidence="1" id="KW-0472">Membrane</keyword>
<accession>A0ABT0ELV7</accession>
<keyword evidence="1" id="KW-0812">Transmembrane</keyword>
<feature type="transmembrane region" description="Helical" evidence="1">
    <location>
        <begin position="12"/>
        <end position="32"/>
    </location>
</feature>
<evidence type="ECO:0000313" key="3">
    <source>
        <dbReference type="Proteomes" id="UP001317085"/>
    </source>
</evidence>
<name>A0ABT0ELV7_9PSED</name>
<keyword evidence="3" id="KW-1185">Reference proteome</keyword>
<protein>
    <submittedName>
        <fullName evidence="2">Uncharacterized protein</fullName>
    </submittedName>
</protein>
<proteinExistence type="predicted"/>
<comment type="caution">
    <text evidence="2">The sequence shown here is derived from an EMBL/GenBank/DDBJ whole genome shotgun (WGS) entry which is preliminary data.</text>
</comment>
<gene>
    <name evidence="2" type="ORF">L9Z73_20820</name>
</gene>
<dbReference type="EMBL" id="JAKNRV010000243">
    <property type="protein sequence ID" value="MCK1786703.1"/>
    <property type="molecule type" value="Genomic_DNA"/>
</dbReference>
<organism evidence="2 3">
    <name type="scientific">Pseudomonas emilianonis</name>
    <dbReference type="NCBI Taxonomy" id="2915812"/>
    <lineage>
        <taxon>Bacteria</taxon>
        <taxon>Pseudomonadati</taxon>
        <taxon>Pseudomonadota</taxon>
        <taxon>Gammaproteobacteria</taxon>
        <taxon>Pseudomonadales</taxon>
        <taxon>Pseudomonadaceae</taxon>
        <taxon>Pseudomonas</taxon>
    </lineage>
</organism>
<dbReference type="Proteomes" id="UP001317085">
    <property type="component" value="Unassembled WGS sequence"/>
</dbReference>